<name>A0A6V8LUD3_9BACT</name>
<dbReference type="GO" id="GO:0000160">
    <property type="term" value="P:phosphorelay signal transduction system"/>
    <property type="evidence" value="ECO:0007669"/>
    <property type="project" value="InterPro"/>
</dbReference>
<dbReference type="InterPro" id="IPR011006">
    <property type="entry name" value="CheY-like_superfamily"/>
</dbReference>
<dbReference type="InterPro" id="IPR052048">
    <property type="entry name" value="ST_Response_Regulator"/>
</dbReference>
<dbReference type="SMART" id="SM00448">
    <property type="entry name" value="REC"/>
    <property type="match status" value="1"/>
</dbReference>
<dbReference type="EMBL" id="BLTE01000007">
    <property type="protein sequence ID" value="GFK93938.1"/>
    <property type="molecule type" value="Genomic_DNA"/>
</dbReference>
<evidence type="ECO:0000259" key="2">
    <source>
        <dbReference type="PROSITE" id="PS50110"/>
    </source>
</evidence>
<dbReference type="CDD" id="cd17534">
    <property type="entry name" value="REC_DC-like"/>
    <property type="match status" value="1"/>
</dbReference>
<sequence length="123" mass="13380">MSARVMIVEDEVIAAMATEKMLRKLGYEVCGNVTSGEEALALSEALCPDIVIMDIRLDGQLDGIDTSLKIKELCEAEVVFVSAYCDDKTRSRAQAANPRAFVSKPLDIYQLKSILGDSPVACH</sequence>
<evidence type="ECO:0000313" key="4">
    <source>
        <dbReference type="Proteomes" id="UP000494245"/>
    </source>
</evidence>
<dbReference type="SUPFAM" id="SSF52172">
    <property type="entry name" value="CheY-like"/>
    <property type="match status" value="1"/>
</dbReference>
<evidence type="ECO:0000256" key="1">
    <source>
        <dbReference type="PROSITE-ProRule" id="PRU00169"/>
    </source>
</evidence>
<accession>A0A6V8LUD3</accession>
<feature type="domain" description="Response regulatory" evidence="2">
    <location>
        <begin position="4"/>
        <end position="119"/>
    </location>
</feature>
<dbReference type="Pfam" id="PF00072">
    <property type="entry name" value="Response_reg"/>
    <property type="match status" value="1"/>
</dbReference>
<proteinExistence type="predicted"/>
<feature type="modified residue" description="4-aspartylphosphate" evidence="1">
    <location>
        <position position="54"/>
    </location>
</feature>
<comment type="caution">
    <text evidence="3">The sequence shown here is derived from an EMBL/GenBank/DDBJ whole genome shotgun (WGS) entry which is preliminary data.</text>
</comment>
<keyword evidence="4" id="KW-1185">Reference proteome</keyword>
<dbReference type="PANTHER" id="PTHR43228:SF6">
    <property type="entry name" value="RESPONSE REGULATOR RECEIVER"/>
    <property type="match status" value="1"/>
</dbReference>
<keyword evidence="1" id="KW-0597">Phosphoprotein</keyword>
<dbReference type="Gene3D" id="3.40.50.2300">
    <property type="match status" value="1"/>
</dbReference>
<dbReference type="PANTHER" id="PTHR43228">
    <property type="entry name" value="TWO-COMPONENT RESPONSE REGULATOR"/>
    <property type="match status" value="1"/>
</dbReference>
<dbReference type="PROSITE" id="PS50110">
    <property type="entry name" value="RESPONSE_REGULATORY"/>
    <property type="match status" value="1"/>
</dbReference>
<evidence type="ECO:0000313" key="3">
    <source>
        <dbReference type="EMBL" id="GFK93938.1"/>
    </source>
</evidence>
<reference evidence="3 4" key="2">
    <citation type="submission" date="2020-05" db="EMBL/GenBank/DDBJ databases">
        <title>Draft genome sequence of Desulfovibrio sp. strainFSS-1.</title>
        <authorList>
            <person name="Shimoshige H."/>
            <person name="Kobayashi H."/>
            <person name="Maekawa T."/>
        </authorList>
    </citation>
    <scope>NUCLEOTIDE SEQUENCE [LARGE SCALE GENOMIC DNA]</scope>
    <source>
        <strain evidence="3 4">SIID29052-01</strain>
    </source>
</reference>
<gene>
    <name evidence="3" type="primary">pdtaR_2</name>
    <name evidence="3" type="ORF">NNJEOMEG_01776</name>
</gene>
<reference evidence="3 4" key="1">
    <citation type="submission" date="2020-04" db="EMBL/GenBank/DDBJ databases">
        <authorList>
            <consortium name="Desulfovibrio sp. FSS-1 genome sequencing consortium"/>
            <person name="Shimoshige H."/>
            <person name="Kobayashi H."/>
            <person name="Maekawa T."/>
        </authorList>
    </citation>
    <scope>NUCLEOTIDE SEQUENCE [LARGE SCALE GENOMIC DNA]</scope>
    <source>
        <strain evidence="3 4">SIID29052-01</strain>
    </source>
</reference>
<dbReference type="InterPro" id="IPR001789">
    <property type="entry name" value="Sig_transdc_resp-reg_receiver"/>
</dbReference>
<organism evidence="3 4">
    <name type="scientific">Fundidesulfovibrio magnetotacticus</name>
    <dbReference type="NCBI Taxonomy" id="2730080"/>
    <lineage>
        <taxon>Bacteria</taxon>
        <taxon>Pseudomonadati</taxon>
        <taxon>Thermodesulfobacteriota</taxon>
        <taxon>Desulfovibrionia</taxon>
        <taxon>Desulfovibrionales</taxon>
        <taxon>Desulfovibrionaceae</taxon>
        <taxon>Fundidesulfovibrio</taxon>
    </lineage>
</organism>
<dbReference type="AlphaFoldDB" id="A0A6V8LUD3"/>
<protein>
    <submittedName>
        <fullName evidence="3">Putative transcriptional regulatory protein pdtaR</fullName>
    </submittedName>
</protein>
<dbReference type="RefSeq" id="WP_173083511.1">
    <property type="nucleotide sequence ID" value="NZ_BLTE01000007.1"/>
</dbReference>
<dbReference type="Proteomes" id="UP000494245">
    <property type="component" value="Unassembled WGS sequence"/>
</dbReference>